<dbReference type="EMBL" id="SGPM01000197">
    <property type="protein sequence ID" value="THH28184.1"/>
    <property type="molecule type" value="Genomic_DNA"/>
</dbReference>
<dbReference type="GO" id="GO:0030691">
    <property type="term" value="C:Noc2p-Noc3p complex"/>
    <property type="evidence" value="ECO:0007669"/>
    <property type="project" value="TreeGrafter"/>
</dbReference>
<comment type="subcellular location">
    <subcellularLocation>
        <location evidence="1">Nucleus</location>
    </subcellularLocation>
</comment>
<dbReference type="GO" id="GO:0042273">
    <property type="term" value="P:ribosomal large subunit biogenesis"/>
    <property type="evidence" value="ECO:0007669"/>
    <property type="project" value="TreeGrafter"/>
</dbReference>
<evidence type="ECO:0000313" key="6">
    <source>
        <dbReference type="Proteomes" id="UP000308730"/>
    </source>
</evidence>
<organism evidence="5 6">
    <name type="scientific">Antrodiella citrinella</name>
    <dbReference type="NCBI Taxonomy" id="2447956"/>
    <lineage>
        <taxon>Eukaryota</taxon>
        <taxon>Fungi</taxon>
        <taxon>Dikarya</taxon>
        <taxon>Basidiomycota</taxon>
        <taxon>Agaricomycotina</taxon>
        <taxon>Agaricomycetes</taxon>
        <taxon>Polyporales</taxon>
        <taxon>Steccherinaceae</taxon>
        <taxon>Antrodiella</taxon>
    </lineage>
</organism>
<evidence type="ECO:0000256" key="2">
    <source>
        <dbReference type="ARBA" id="ARBA00005907"/>
    </source>
</evidence>
<evidence type="ECO:0008006" key="7">
    <source>
        <dbReference type="Google" id="ProtNLM"/>
    </source>
</evidence>
<dbReference type="GO" id="GO:0005730">
    <property type="term" value="C:nucleolus"/>
    <property type="evidence" value="ECO:0007669"/>
    <property type="project" value="TreeGrafter"/>
</dbReference>
<evidence type="ECO:0000256" key="3">
    <source>
        <dbReference type="ARBA" id="ARBA00023242"/>
    </source>
</evidence>
<keyword evidence="6" id="KW-1185">Reference proteome</keyword>
<evidence type="ECO:0000256" key="4">
    <source>
        <dbReference type="SAM" id="MobiDB-lite"/>
    </source>
</evidence>
<feature type="compositionally biased region" description="Acidic residues" evidence="4">
    <location>
        <begin position="70"/>
        <end position="95"/>
    </location>
</feature>
<comment type="similarity">
    <text evidence="2">Belongs to the NOC2 family.</text>
</comment>
<dbReference type="OrthoDB" id="10266662at2759"/>
<dbReference type="PANTHER" id="PTHR12687">
    <property type="entry name" value="NUCLEOLAR COMPLEX 2 AND RAD4-RELATED"/>
    <property type="match status" value="1"/>
</dbReference>
<reference evidence="5 6" key="1">
    <citation type="submission" date="2019-02" db="EMBL/GenBank/DDBJ databases">
        <title>Genome sequencing of the rare red list fungi Antrodiella citrinella (Flaviporus citrinellus).</title>
        <authorList>
            <person name="Buettner E."/>
            <person name="Kellner H."/>
        </authorList>
    </citation>
    <scope>NUCLEOTIDE SEQUENCE [LARGE SCALE GENOMIC DNA]</scope>
    <source>
        <strain evidence="5 6">DSM 108506</strain>
    </source>
</reference>
<feature type="compositionally biased region" description="Basic and acidic residues" evidence="4">
    <location>
        <begin position="60"/>
        <end position="69"/>
    </location>
</feature>
<feature type="compositionally biased region" description="Acidic residues" evidence="4">
    <location>
        <begin position="50"/>
        <end position="59"/>
    </location>
</feature>
<feature type="region of interest" description="Disordered" evidence="4">
    <location>
        <begin position="1"/>
        <end position="97"/>
    </location>
</feature>
<name>A0A4S4MQ24_9APHY</name>
<evidence type="ECO:0000313" key="5">
    <source>
        <dbReference type="EMBL" id="THH28184.1"/>
    </source>
</evidence>
<dbReference type="GO" id="GO:0030690">
    <property type="term" value="C:Noc1p-Noc2p complex"/>
    <property type="evidence" value="ECO:0007669"/>
    <property type="project" value="TreeGrafter"/>
</dbReference>
<accession>A0A4S4MQ24</accession>
<dbReference type="Proteomes" id="UP000308730">
    <property type="component" value="Unassembled WGS sequence"/>
</dbReference>
<dbReference type="InterPro" id="IPR005343">
    <property type="entry name" value="Noc2"/>
</dbReference>
<feature type="compositionally biased region" description="Basic residues" evidence="4">
    <location>
        <begin position="1"/>
        <end position="10"/>
    </location>
</feature>
<dbReference type="Pfam" id="PF03715">
    <property type="entry name" value="Noc2"/>
    <property type="match status" value="1"/>
</dbReference>
<gene>
    <name evidence="5" type="ORF">EUX98_g6008</name>
</gene>
<feature type="compositionally biased region" description="Basic residues" evidence="4">
    <location>
        <begin position="22"/>
        <end position="44"/>
    </location>
</feature>
<evidence type="ECO:0000256" key="1">
    <source>
        <dbReference type="ARBA" id="ARBA00004123"/>
    </source>
</evidence>
<dbReference type="AlphaFoldDB" id="A0A4S4MQ24"/>
<protein>
    <recommendedName>
        <fullName evidence="7">Nucleolar complex protein 2</fullName>
    </recommendedName>
</protein>
<sequence length="676" mass="76075">MGKKAAKSTRKFAQSGQLKKAIQARRKHQEIKRKADKRKSRPGKGKAADDEGEEEGDVELEGKEDFSHEGEDDNDMSADDLAADGDESEDDDISEDGSFASVDALDDVDGAAHMLELSKLAERDPEFYKYLQENDRELLDFDASGKDDVIDNKDDEGDTETAPILTLAIVKKWSKALLEQHSLRALRKLLIAFRAAVHMNEEDEVLAWTIDSSAVYDKLVTTALRYTPIILEHHCQYKSLPNGQFKPPTQTQKWKTLQKLILSYFHNIIHLMNQSSNTTMVELALAESAKLVPYVVGSRKAVKEYLKACLALWSMGEDTVRIAAFLAVRRLASASDESILNMVLKNTYLVLVRSCKTTAAHSLPSINLMKNSASEVYTMNDTAAYQHAFGYIRQLAVHLRNSMRVKTKEAYKQVYNWQFVHCVDFWSIVLARACDREAQLERGGQESELKALVYPLVQVSLGAIKLIPNSRSHPLHLHLLRSLLHLTRHTHTYVPLSPYLLPILTSTLSASSKPKASTLRPLDFETTIRAPQQYLKTRVYNEGLAEESVFLLAAYLASPPVHASLAFPELVVPLTTTLRKALKASKSSSWKAKETSLTKALVERIEESAKWVETKRKGVRFAPSALQEVERWEGDLTNEVEDSPLGRYVKVQTKAREKRRQLVEKAREGEGEVLEE</sequence>
<feature type="compositionally biased region" description="Basic and acidic residues" evidence="4">
    <location>
        <begin position="660"/>
        <end position="670"/>
    </location>
</feature>
<proteinExistence type="inferred from homology"/>
<keyword evidence="3" id="KW-0539">Nucleus</keyword>
<feature type="region of interest" description="Disordered" evidence="4">
    <location>
        <begin position="655"/>
        <end position="676"/>
    </location>
</feature>
<dbReference type="PANTHER" id="PTHR12687:SF4">
    <property type="entry name" value="NUCLEOLAR COMPLEX PROTEIN 2 HOMOLOG"/>
    <property type="match status" value="1"/>
</dbReference>
<dbReference type="GO" id="GO:0005654">
    <property type="term" value="C:nucleoplasm"/>
    <property type="evidence" value="ECO:0007669"/>
    <property type="project" value="TreeGrafter"/>
</dbReference>
<comment type="caution">
    <text evidence="5">The sequence shown here is derived from an EMBL/GenBank/DDBJ whole genome shotgun (WGS) entry which is preliminary data.</text>
</comment>